<organism evidence="2">
    <name type="scientific">freshwater metagenome</name>
    <dbReference type="NCBI Taxonomy" id="449393"/>
    <lineage>
        <taxon>unclassified sequences</taxon>
        <taxon>metagenomes</taxon>
        <taxon>ecological metagenomes</taxon>
    </lineage>
</organism>
<dbReference type="AlphaFoldDB" id="A0A6J6I385"/>
<protein>
    <submittedName>
        <fullName evidence="2">Unannotated protein</fullName>
    </submittedName>
</protein>
<keyword evidence="1" id="KW-0812">Transmembrane</keyword>
<gene>
    <name evidence="2" type="ORF">UFOPK1909_00355</name>
</gene>
<evidence type="ECO:0000313" key="2">
    <source>
        <dbReference type="EMBL" id="CAB4618255.1"/>
    </source>
</evidence>
<accession>A0A6J6I385</accession>
<proteinExistence type="predicted"/>
<name>A0A6J6I385_9ZZZZ</name>
<sequence length="111" mass="11730">MRIKDERGSALIEFVTIGIALQLALYLAGSQVFHFQAIQLAAEAASRHALRAFLISGEPIEKTVRSVLKDFGALQQHSQSLGCSPDCVSSGSVITVTVTVEGASSTSLAVR</sequence>
<reference evidence="2" key="1">
    <citation type="submission" date="2020-05" db="EMBL/GenBank/DDBJ databases">
        <authorList>
            <person name="Chiriac C."/>
            <person name="Salcher M."/>
            <person name="Ghai R."/>
            <person name="Kavagutti S V."/>
        </authorList>
    </citation>
    <scope>NUCLEOTIDE SEQUENCE</scope>
</reference>
<feature type="transmembrane region" description="Helical" evidence="1">
    <location>
        <begin position="12"/>
        <end position="29"/>
    </location>
</feature>
<keyword evidence="1" id="KW-0472">Membrane</keyword>
<keyword evidence="1" id="KW-1133">Transmembrane helix</keyword>
<dbReference type="EMBL" id="CAEZVD010000019">
    <property type="protein sequence ID" value="CAB4618255.1"/>
    <property type="molecule type" value="Genomic_DNA"/>
</dbReference>
<evidence type="ECO:0000256" key="1">
    <source>
        <dbReference type="SAM" id="Phobius"/>
    </source>
</evidence>